<proteinExistence type="predicted"/>
<keyword evidence="2" id="KW-0472">Membrane</keyword>
<feature type="compositionally biased region" description="Pro residues" evidence="1">
    <location>
        <begin position="53"/>
        <end position="81"/>
    </location>
</feature>
<gene>
    <name evidence="5" type="primary">20201571</name>
    <name evidence="4" type="ORF">HELRODRAFT_166668</name>
</gene>
<keyword evidence="2" id="KW-0812">Transmembrane</keyword>
<sequence>MIKSKPLGKFTERLTIVTMVTLMCMTSLSGEQVTFVSHDEVGTSGGDNKELSPPTPVTPIPVPPIPFPPTTVPPVPDPPIISRPLEISTNQKRPDTDPDTGVASADLLSTEVFICATVLLCCIIVAIVCAIWTVDYISRIGNFTFEV</sequence>
<evidence type="ECO:0000256" key="2">
    <source>
        <dbReference type="SAM" id="Phobius"/>
    </source>
</evidence>
<keyword evidence="6" id="KW-1185">Reference proteome</keyword>
<evidence type="ECO:0000313" key="4">
    <source>
        <dbReference type="EMBL" id="ESO11654.1"/>
    </source>
</evidence>
<dbReference type="HOGENOM" id="CLU_1770069_0_0_1"/>
<dbReference type="GeneID" id="20201571"/>
<dbReference type="CTD" id="20201571"/>
<dbReference type="InParanoid" id="T1EYC1"/>
<reference evidence="6" key="1">
    <citation type="submission" date="2012-12" db="EMBL/GenBank/DDBJ databases">
        <authorList>
            <person name="Hellsten U."/>
            <person name="Grimwood J."/>
            <person name="Chapman J.A."/>
            <person name="Shapiro H."/>
            <person name="Aerts A."/>
            <person name="Otillar R.P."/>
            <person name="Terry A.Y."/>
            <person name="Boore J.L."/>
            <person name="Simakov O."/>
            <person name="Marletaz F."/>
            <person name="Cho S.-J."/>
            <person name="Edsinger-Gonzales E."/>
            <person name="Havlak P."/>
            <person name="Kuo D.-H."/>
            <person name="Larsson T."/>
            <person name="Lv J."/>
            <person name="Arendt D."/>
            <person name="Savage R."/>
            <person name="Osoegawa K."/>
            <person name="de Jong P."/>
            <person name="Lindberg D.R."/>
            <person name="Seaver E.C."/>
            <person name="Weisblat D.A."/>
            <person name="Putnam N.H."/>
            <person name="Grigoriev I.V."/>
            <person name="Rokhsar D.S."/>
        </authorList>
    </citation>
    <scope>NUCLEOTIDE SEQUENCE</scope>
</reference>
<evidence type="ECO:0000256" key="1">
    <source>
        <dbReference type="SAM" id="MobiDB-lite"/>
    </source>
</evidence>
<dbReference type="Proteomes" id="UP000015101">
    <property type="component" value="Unassembled WGS sequence"/>
</dbReference>
<protein>
    <submittedName>
        <fullName evidence="4 5">Uncharacterized protein</fullName>
    </submittedName>
</protein>
<evidence type="ECO:0000313" key="5">
    <source>
        <dbReference type="EnsemblMetazoa" id="HelroP166668"/>
    </source>
</evidence>
<reference evidence="4 6" key="2">
    <citation type="journal article" date="2013" name="Nature">
        <title>Insights into bilaterian evolution from three spiralian genomes.</title>
        <authorList>
            <person name="Simakov O."/>
            <person name="Marletaz F."/>
            <person name="Cho S.J."/>
            <person name="Edsinger-Gonzales E."/>
            <person name="Havlak P."/>
            <person name="Hellsten U."/>
            <person name="Kuo D.H."/>
            <person name="Larsson T."/>
            <person name="Lv J."/>
            <person name="Arendt D."/>
            <person name="Savage R."/>
            <person name="Osoegawa K."/>
            <person name="de Jong P."/>
            <person name="Grimwood J."/>
            <person name="Chapman J.A."/>
            <person name="Shapiro H."/>
            <person name="Aerts A."/>
            <person name="Otillar R.P."/>
            <person name="Terry A.Y."/>
            <person name="Boore J.L."/>
            <person name="Grigoriev I.V."/>
            <person name="Lindberg D.R."/>
            <person name="Seaver E.C."/>
            <person name="Weisblat D.A."/>
            <person name="Putnam N.H."/>
            <person name="Rokhsar D.S."/>
        </authorList>
    </citation>
    <scope>NUCLEOTIDE SEQUENCE</scope>
</reference>
<name>T1EYC1_HELRO</name>
<keyword evidence="2" id="KW-1133">Transmembrane helix</keyword>
<dbReference type="AlphaFoldDB" id="T1EYC1"/>
<dbReference type="EMBL" id="KB095812">
    <property type="protein sequence ID" value="ESO11654.1"/>
    <property type="molecule type" value="Genomic_DNA"/>
</dbReference>
<evidence type="ECO:0000256" key="3">
    <source>
        <dbReference type="SAM" id="SignalP"/>
    </source>
</evidence>
<reference evidence="5" key="3">
    <citation type="submission" date="2015-06" db="UniProtKB">
        <authorList>
            <consortium name="EnsemblMetazoa"/>
        </authorList>
    </citation>
    <scope>IDENTIFICATION</scope>
</reference>
<organism evidence="5 6">
    <name type="scientific">Helobdella robusta</name>
    <name type="common">Californian leech</name>
    <dbReference type="NCBI Taxonomy" id="6412"/>
    <lineage>
        <taxon>Eukaryota</taxon>
        <taxon>Metazoa</taxon>
        <taxon>Spiralia</taxon>
        <taxon>Lophotrochozoa</taxon>
        <taxon>Annelida</taxon>
        <taxon>Clitellata</taxon>
        <taxon>Hirudinea</taxon>
        <taxon>Rhynchobdellida</taxon>
        <taxon>Glossiphoniidae</taxon>
        <taxon>Helobdella</taxon>
    </lineage>
</organism>
<dbReference type="EnsemblMetazoa" id="HelroT166668">
    <property type="protein sequence ID" value="HelroP166668"/>
    <property type="gene ID" value="HelroG166668"/>
</dbReference>
<evidence type="ECO:0000313" key="6">
    <source>
        <dbReference type="Proteomes" id="UP000015101"/>
    </source>
</evidence>
<feature type="transmembrane region" description="Helical" evidence="2">
    <location>
        <begin position="111"/>
        <end position="134"/>
    </location>
</feature>
<dbReference type="RefSeq" id="XP_009010142.1">
    <property type="nucleotide sequence ID" value="XM_009011894.1"/>
</dbReference>
<dbReference type="KEGG" id="hro:HELRODRAFT_166668"/>
<feature type="signal peptide" evidence="3">
    <location>
        <begin position="1"/>
        <end position="30"/>
    </location>
</feature>
<keyword evidence="3" id="KW-0732">Signal</keyword>
<feature type="chain" id="PRO_5010980125" evidence="3">
    <location>
        <begin position="31"/>
        <end position="147"/>
    </location>
</feature>
<accession>T1EYC1</accession>
<feature type="region of interest" description="Disordered" evidence="1">
    <location>
        <begin position="38"/>
        <end position="99"/>
    </location>
</feature>
<dbReference type="EMBL" id="AMQM01002506">
    <property type="status" value="NOT_ANNOTATED_CDS"/>
    <property type="molecule type" value="Genomic_DNA"/>
</dbReference>